<accession>A0ABU7DTM8</accession>
<sequence length="124" mass="14338">MDGAAIVSDSASLEVVSDEALHRPPTHVGKIVDDSIRYVHKEKDFISLLSSTPDTVSYRSEDLGSFLIQYIVEVFNTCSHEDDIDELFRKVMQRFEDFPDETKRQMPTKDRCTLTRRFYLFPSN</sequence>
<proteinExistence type="inferred from homology"/>
<gene>
    <name evidence="3" type="ORF">CHARACLAT_023622</name>
</gene>
<dbReference type="PANTHER" id="PTHR47901:SF3">
    <property type="entry name" value="CASPASE-1"/>
    <property type="match status" value="1"/>
</dbReference>
<evidence type="ECO:0000259" key="2">
    <source>
        <dbReference type="PROSITE" id="PS50207"/>
    </source>
</evidence>
<dbReference type="PANTHER" id="PTHR47901">
    <property type="entry name" value="CASPASE RECRUITMENT DOMAIN-CONTAINING PROTEIN 18"/>
    <property type="match status" value="1"/>
</dbReference>
<keyword evidence="4" id="KW-1185">Reference proteome</keyword>
<dbReference type="InterPro" id="IPR002398">
    <property type="entry name" value="Pept_C14"/>
</dbReference>
<dbReference type="InterPro" id="IPR011600">
    <property type="entry name" value="Pept_C14_caspase"/>
</dbReference>
<dbReference type="PROSITE" id="PS50207">
    <property type="entry name" value="CASPASE_P10"/>
    <property type="match status" value="1"/>
</dbReference>
<dbReference type="SMART" id="SM00115">
    <property type="entry name" value="CASc"/>
    <property type="match status" value="1"/>
</dbReference>
<feature type="domain" description="Caspase family p10" evidence="2">
    <location>
        <begin position="35"/>
        <end position="122"/>
    </location>
</feature>
<name>A0ABU7DTM8_9TELE</name>
<dbReference type="Gene3D" id="3.30.70.1470">
    <property type="entry name" value="Caspase-like"/>
    <property type="match status" value="1"/>
</dbReference>
<reference evidence="3 4" key="1">
    <citation type="submission" date="2021-06" db="EMBL/GenBank/DDBJ databases">
        <authorList>
            <person name="Palmer J.M."/>
        </authorList>
    </citation>
    <scope>NUCLEOTIDE SEQUENCE [LARGE SCALE GENOMIC DNA]</scope>
    <source>
        <strain evidence="3 4">CL_MEX2019</strain>
        <tissue evidence="3">Muscle</tissue>
    </source>
</reference>
<dbReference type="InterPro" id="IPR015917">
    <property type="entry name" value="Pept_C14A"/>
</dbReference>
<dbReference type="SUPFAM" id="SSF52129">
    <property type="entry name" value="Caspase-like"/>
    <property type="match status" value="1"/>
</dbReference>
<evidence type="ECO:0000313" key="4">
    <source>
        <dbReference type="Proteomes" id="UP001352852"/>
    </source>
</evidence>
<organism evidence="3 4">
    <name type="scientific">Characodon lateralis</name>
    <dbReference type="NCBI Taxonomy" id="208331"/>
    <lineage>
        <taxon>Eukaryota</taxon>
        <taxon>Metazoa</taxon>
        <taxon>Chordata</taxon>
        <taxon>Craniata</taxon>
        <taxon>Vertebrata</taxon>
        <taxon>Euteleostomi</taxon>
        <taxon>Actinopterygii</taxon>
        <taxon>Neopterygii</taxon>
        <taxon>Teleostei</taxon>
        <taxon>Neoteleostei</taxon>
        <taxon>Acanthomorphata</taxon>
        <taxon>Ovalentaria</taxon>
        <taxon>Atherinomorphae</taxon>
        <taxon>Cyprinodontiformes</taxon>
        <taxon>Goodeidae</taxon>
        <taxon>Characodon</taxon>
    </lineage>
</organism>
<protein>
    <recommendedName>
        <fullName evidence="2">Caspase family p10 domain-containing protein</fullName>
    </recommendedName>
</protein>
<comment type="caution">
    <text evidence="3">The sequence shown here is derived from an EMBL/GenBank/DDBJ whole genome shotgun (WGS) entry which is preliminary data.</text>
</comment>
<dbReference type="Proteomes" id="UP001352852">
    <property type="component" value="Unassembled WGS sequence"/>
</dbReference>
<evidence type="ECO:0000256" key="1">
    <source>
        <dbReference type="ARBA" id="ARBA00010134"/>
    </source>
</evidence>
<dbReference type="InterPro" id="IPR029030">
    <property type="entry name" value="Caspase-like_dom_sf"/>
</dbReference>
<dbReference type="InterPro" id="IPR002138">
    <property type="entry name" value="Pept_C14_p10"/>
</dbReference>
<comment type="similarity">
    <text evidence="1">Belongs to the peptidase C14A family.</text>
</comment>
<dbReference type="EMBL" id="JAHUTJ010035310">
    <property type="protein sequence ID" value="MED6278427.1"/>
    <property type="molecule type" value="Genomic_DNA"/>
</dbReference>
<evidence type="ECO:0000313" key="3">
    <source>
        <dbReference type="EMBL" id="MED6278427.1"/>
    </source>
</evidence>
<dbReference type="Pfam" id="PF00656">
    <property type="entry name" value="Peptidase_C14"/>
    <property type="match status" value="1"/>
</dbReference>